<proteinExistence type="predicted"/>
<reference evidence="1" key="1">
    <citation type="submission" date="2023-01" db="EMBL/GenBank/DDBJ databases">
        <title>The diversity of Class Acidimicrobiia in South China Sea sediment environments and the proposal of Iamia marina sp. nov., a novel species of the genus Iamia.</title>
        <authorList>
            <person name="He Y."/>
            <person name="Tian X."/>
        </authorList>
    </citation>
    <scope>NUCLEOTIDE SEQUENCE</scope>
    <source>
        <strain evidence="1">DSM 19957</strain>
    </source>
</reference>
<gene>
    <name evidence="1" type="ORF">PO878_09155</name>
</gene>
<evidence type="ECO:0000313" key="1">
    <source>
        <dbReference type="EMBL" id="WCO68890.1"/>
    </source>
</evidence>
<dbReference type="Proteomes" id="UP001216390">
    <property type="component" value="Chromosome"/>
</dbReference>
<name>A0AAF0BXB5_9ACTN</name>
<keyword evidence="2" id="KW-1185">Reference proteome</keyword>
<sequence>MFRAVCAAEGAEVLLTTRRITAIHRPPGAVVVEFRCWCGHPGRTVDRMPGAEVPPVSLPRSA</sequence>
<evidence type="ECO:0000313" key="2">
    <source>
        <dbReference type="Proteomes" id="UP001216390"/>
    </source>
</evidence>
<accession>A0AAF0BXB5</accession>
<dbReference type="KEGG" id="ima:PO878_09155"/>
<dbReference type="RefSeq" id="WP_272738404.1">
    <property type="nucleotide sequence ID" value="NZ_CP116942.1"/>
</dbReference>
<protein>
    <submittedName>
        <fullName evidence="1">Uncharacterized protein</fullName>
    </submittedName>
</protein>
<dbReference type="EMBL" id="CP116942">
    <property type="protein sequence ID" value="WCO68890.1"/>
    <property type="molecule type" value="Genomic_DNA"/>
</dbReference>
<organism evidence="1 2">
    <name type="scientific">Iamia majanohamensis</name>
    <dbReference type="NCBI Taxonomy" id="467976"/>
    <lineage>
        <taxon>Bacteria</taxon>
        <taxon>Bacillati</taxon>
        <taxon>Actinomycetota</taxon>
        <taxon>Acidimicrobiia</taxon>
        <taxon>Acidimicrobiales</taxon>
        <taxon>Iamiaceae</taxon>
        <taxon>Iamia</taxon>
    </lineage>
</organism>
<dbReference type="AlphaFoldDB" id="A0AAF0BXB5"/>